<dbReference type="STRING" id="1166340.SAMN05192583_2251"/>
<gene>
    <name evidence="1" type="ORF">SAMN05192583_2251</name>
</gene>
<organism evidence="1 2">
    <name type="scientific">Sphingomonas gellani</name>
    <dbReference type="NCBI Taxonomy" id="1166340"/>
    <lineage>
        <taxon>Bacteria</taxon>
        <taxon>Pseudomonadati</taxon>
        <taxon>Pseudomonadota</taxon>
        <taxon>Alphaproteobacteria</taxon>
        <taxon>Sphingomonadales</taxon>
        <taxon>Sphingomonadaceae</taxon>
        <taxon>Sphingomonas</taxon>
    </lineage>
</organism>
<dbReference type="Proteomes" id="UP000199206">
    <property type="component" value="Unassembled WGS sequence"/>
</dbReference>
<proteinExistence type="predicted"/>
<keyword evidence="2" id="KW-1185">Reference proteome</keyword>
<dbReference type="EMBL" id="FOCF01000005">
    <property type="protein sequence ID" value="SEN21236.1"/>
    <property type="molecule type" value="Genomic_DNA"/>
</dbReference>
<evidence type="ECO:0000313" key="1">
    <source>
        <dbReference type="EMBL" id="SEN21236.1"/>
    </source>
</evidence>
<dbReference type="AlphaFoldDB" id="A0A1H8EPB4"/>
<accession>A0A1H8EPB4</accession>
<reference evidence="2" key="1">
    <citation type="submission" date="2016-10" db="EMBL/GenBank/DDBJ databases">
        <authorList>
            <person name="Varghese N."/>
            <person name="Submissions S."/>
        </authorList>
    </citation>
    <scope>NUCLEOTIDE SEQUENCE [LARGE SCALE GENOMIC DNA]</scope>
    <source>
        <strain evidence="2">S6-262</strain>
    </source>
</reference>
<name>A0A1H8EPB4_9SPHN</name>
<evidence type="ECO:0000313" key="2">
    <source>
        <dbReference type="Proteomes" id="UP000199206"/>
    </source>
</evidence>
<sequence length="369" mass="39529">MIADPQSGTASDATHGVGRAERLLRRAAGARQRAADRMRLHLADLGQDESARLDDQLRALCEHHLRALVAVVDAQLREGAARLLVARGDAAHAVRLRDGAQAGSDTTAAHGVSARSVADAPIAAELIARLRHDLIASRLPDKAAAEDEPSLLVRLADVAQPTVGAAARALLAAESRRREALAFHGPTATELPAELHHRLVWRVAASLRGDGSPALDRALADAALQALASYDEGERAEAVAMRLALAIDARPHELAPLIEEALNDRRLSLIVAVLAQAARLSFEQVRGLLVEADDERWWLLLRSVALDPLLIARIGLALAQADPRRHAGDLPDLLDALHLIDVEDARAALAPMRLPEDFRIAVEAMERGA</sequence>
<dbReference type="RefSeq" id="WP_093665799.1">
    <property type="nucleotide sequence ID" value="NZ_FOCF01000005.1"/>
</dbReference>
<dbReference type="OrthoDB" id="8194627at2"/>
<evidence type="ECO:0008006" key="3">
    <source>
        <dbReference type="Google" id="ProtNLM"/>
    </source>
</evidence>
<protein>
    <recommendedName>
        <fullName evidence="3">DUF2336 domain-containing protein</fullName>
    </recommendedName>
</protein>